<feature type="compositionally biased region" description="Pro residues" evidence="1">
    <location>
        <begin position="63"/>
        <end position="72"/>
    </location>
</feature>
<dbReference type="InterPro" id="IPR037056">
    <property type="entry name" value="RNase_H1_N_sf"/>
</dbReference>
<name>A0A409WGY8_9AGAR</name>
<dbReference type="InterPro" id="IPR009027">
    <property type="entry name" value="Ribosomal_bL9/RNase_H1_N"/>
</dbReference>
<feature type="compositionally biased region" description="Low complexity" evidence="1">
    <location>
        <begin position="23"/>
        <end position="51"/>
    </location>
</feature>
<sequence length="320" mass="35584">MPSFTASYDASAPATPQRRGRPTVTTTSKTRTHVTADTLEVETTVVTTTRTPIARRAQESPSSSPPSSPSPPARAVTTSGCSSTAMSTRSSSQLTATTASPPPPGPSQRLPPLRVFPSQLVKVYRPIHPSRLRTWDGPAYLCTRAEVPGVYRRKRQVEAVTEALGHMACWEKRPSCTEAKALYTRAYNRGEVSATPVSTGPYTIQPYDLKPFVRKQLVFRPSDKLLIQKVEHLVKTEHMHHGKYYVVYKGEEVGVYGSWHEVFVRIENLRKLAMSDFDRFDTWEQAEAAYKAAYDADQLFQTPLIGGPFDTQIDPALRSL</sequence>
<feature type="region of interest" description="Disordered" evidence="1">
    <location>
        <begin position="1"/>
        <end position="112"/>
    </location>
</feature>
<dbReference type="Proteomes" id="UP000284706">
    <property type="component" value="Unassembled WGS sequence"/>
</dbReference>
<dbReference type="InParanoid" id="A0A409WGY8"/>
<dbReference type="AlphaFoldDB" id="A0A409WGY8"/>
<dbReference type="Pfam" id="PF01693">
    <property type="entry name" value="Cauli_VI"/>
    <property type="match status" value="1"/>
</dbReference>
<accession>A0A409WGY8</accession>
<keyword evidence="4" id="KW-1185">Reference proteome</keyword>
<dbReference type="EMBL" id="NHYE01005075">
    <property type="protein sequence ID" value="PPQ77786.1"/>
    <property type="molecule type" value="Genomic_DNA"/>
</dbReference>
<dbReference type="Gene3D" id="3.40.970.10">
    <property type="entry name" value="Ribonuclease H1, N-terminal domain"/>
    <property type="match status" value="1"/>
</dbReference>
<dbReference type="InterPro" id="IPR011320">
    <property type="entry name" value="RNase_H1_N"/>
</dbReference>
<feature type="domain" description="Ribonuclease H1 N-terminal" evidence="2">
    <location>
        <begin position="243"/>
        <end position="288"/>
    </location>
</feature>
<evidence type="ECO:0000256" key="1">
    <source>
        <dbReference type="SAM" id="MobiDB-lite"/>
    </source>
</evidence>
<evidence type="ECO:0000313" key="3">
    <source>
        <dbReference type="EMBL" id="PPQ77786.1"/>
    </source>
</evidence>
<reference evidence="3 4" key="1">
    <citation type="journal article" date="2018" name="Evol. Lett.">
        <title>Horizontal gene cluster transfer increased hallucinogenic mushroom diversity.</title>
        <authorList>
            <person name="Reynolds H.T."/>
            <person name="Vijayakumar V."/>
            <person name="Gluck-Thaler E."/>
            <person name="Korotkin H.B."/>
            <person name="Matheny P.B."/>
            <person name="Slot J.C."/>
        </authorList>
    </citation>
    <scope>NUCLEOTIDE SEQUENCE [LARGE SCALE GENOMIC DNA]</scope>
    <source>
        <strain evidence="3 4">SRW20</strain>
    </source>
</reference>
<dbReference type="STRING" id="231916.A0A409WGY8"/>
<evidence type="ECO:0000259" key="2">
    <source>
        <dbReference type="Pfam" id="PF01693"/>
    </source>
</evidence>
<organism evidence="3 4">
    <name type="scientific">Gymnopilus dilepis</name>
    <dbReference type="NCBI Taxonomy" id="231916"/>
    <lineage>
        <taxon>Eukaryota</taxon>
        <taxon>Fungi</taxon>
        <taxon>Dikarya</taxon>
        <taxon>Basidiomycota</taxon>
        <taxon>Agaricomycotina</taxon>
        <taxon>Agaricomycetes</taxon>
        <taxon>Agaricomycetidae</taxon>
        <taxon>Agaricales</taxon>
        <taxon>Agaricineae</taxon>
        <taxon>Hymenogastraceae</taxon>
        <taxon>Gymnopilus</taxon>
    </lineage>
</organism>
<proteinExistence type="predicted"/>
<evidence type="ECO:0000313" key="4">
    <source>
        <dbReference type="Proteomes" id="UP000284706"/>
    </source>
</evidence>
<protein>
    <recommendedName>
        <fullName evidence="2">Ribonuclease H1 N-terminal domain-containing protein</fullName>
    </recommendedName>
</protein>
<dbReference type="SUPFAM" id="SSF55658">
    <property type="entry name" value="L9 N-domain-like"/>
    <property type="match status" value="1"/>
</dbReference>
<gene>
    <name evidence="3" type="ORF">CVT26_005398</name>
</gene>
<comment type="caution">
    <text evidence="3">The sequence shown here is derived from an EMBL/GenBank/DDBJ whole genome shotgun (WGS) entry which is preliminary data.</text>
</comment>
<feature type="compositionally biased region" description="Low complexity" evidence="1">
    <location>
        <begin position="79"/>
        <end position="99"/>
    </location>
</feature>